<reference evidence="1 2" key="1">
    <citation type="journal article" date="2019" name="Commun. Biol.">
        <title>The bagworm genome reveals a unique fibroin gene that provides high tensile strength.</title>
        <authorList>
            <person name="Kono N."/>
            <person name="Nakamura H."/>
            <person name="Ohtoshi R."/>
            <person name="Tomita M."/>
            <person name="Numata K."/>
            <person name="Arakawa K."/>
        </authorList>
    </citation>
    <scope>NUCLEOTIDE SEQUENCE [LARGE SCALE GENOMIC DNA]</scope>
</reference>
<keyword evidence="2" id="KW-1185">Reference proteome</keyword>
<organism evidence="1 2">
    <name type="scientific">Eumeta variegata</name>
    <name type="common">Bagworm moth</name>
    <name type="synonym">Eumeta japonica</name>
    <dbReference type="NCBI Taxonomy" id="151549"/>
    <lineage>
        <taxon>Eukaryota</taxon>
        <taxon>Metazoa</taxon>
        <taxon>Ecdysozoa</taxon>
        <taxon>Arthropoda</taxon>
        <taxon>Hexapoda</taxon>
        <taxon>Insecta</taxon>
        <taxon>Pterygota</taxon>
        <taxon>Neoptera</taxon>
        <taxon>Endopterygota</taxon>
        <taxon>Lepidoptera</taxon>
        <taxon>Glossata</taxon>
        <taxon>Ditrysia</taxon>
        <taxon>Tineoidea</taxon>
        <taxon>Psychidae</taxon>
        <taxon>Oiketicinae</taxon>
        <taxon>Eumeta</taxon>
    </lineage>
</organism>
<dbReference type="AlphaFoldDB" id="A0A4C1YD44"/>
<accession>A0A4C1YD44</accession>
<proteinExistence type="predicted"/>
<gene>
    <name evidence="1" type="ORF">EVAR_57442_1</name>
</gene>
<sequence>MGDVSLELARQVFGREATVSRLFEKKKIAGCMIRKSECGLRPYALYALYADDPVHHCDIDVKTKVMVFKGIKIMSERNVRVGGEKVEKENI</sequence>
<dbReference type="Proteomes" id="UP000299102">
    <property type="component" value="Unassembled WGS sequence"/>
</dbReference>
<protein>
    <submittedName>
        <fullName evidence="1">Uncharacterized protein</fullName>
    </submittedName>
</protein>
<name>A0A4C1YD44_EUMVA</name>
<comment type="caution">
    <text evidence="1">The sequence shown here is derived from an EMBL/GenBank/DDBJ whole genome shotgun (WGS) entry which is preliminary data.</text>
</comment>
<dbReference type="EMBL" id="BGZK01001159">
    <property type="protein sequence ID" value="GBP72894.1"/>
    <property type="molecule type" value="Genomic_DNA"/>
</dbReference>
<evidence type="ECO:0000313" key="1">
    <source>
        <dbReference type="EMBL" id="GBP72894.1"/>
    </source>
</evidence>
<evidence type="ECO:0000313" key="2">
    <source>
        <dbReference type="Proteomes" id="UP000299102"/>
    </source>
</evidence>